<evidence type="ECO:0008006" key="4">
    <source>
        <dbReference type="Google" id="ProtNLM"/>
    </source>
</evidence>
<dbReference type="EMBL" id="AP025592">
    <property type="protein sequence ID" value="BDG10776.1"/>
    <property type="molecule type" value="Genomic_DNA"/>
</dbReference>
<sequence>MRIGIVGGLQRAERHLARAAAARGHELEFHDGLVHGRRRAALASLVDRCDAVVVVTDVNSHAAVGLARRWLRARGRAPALLARRCGPDRLLSLLASLDSRERMASAP</sequence>
<dbReference type="Proteomes" id="UP001162734">
    <property type="component" value="Chromosome"/>
</dbReference>
<dbReference type="Pfam" id="PF10087">
    <property type="entry name" value="DUF2325"/>
    <property type="match status" value="1"/>
</dbReference>
<gene>
    <name evidence="2" type="ORF">AMPC_38890</name>
</gene>
<dbReference type="InterPro" id="IPR016772">
    <property type="entry name" value="UCP020408"/>
</dbReference>
<evidence type="ECO:0000313" key="2">
    <source>
        <dbReference type="EMBL" id="BDG10776.1"/>
    </source>
</evidence>
<organism evidence="2 3">
    <name type="scientific">Anaeromyxobacter paludicola</name>
    <dbReference type="NCBI Taxonomy" id="2918171"/>
    <lineage>
        <taxon>Bacteria</taxon>
        <taxon>Pseudomonadati</taxon>
        <taxon>Myxococcota</taxon>
        <taxon>Myxococcia</taxon>
        <taxon>Myxococcales</taxon>
        <taxon>Cystobacterineae</taxon>
        <taxon>Anaeromyxobacteraceae</taxon>
        <taxon>Anaeromyxobacter</taxon>
    </lineage>
</organism>
<protein>
    <recommendedName>
        <fullName evidence="4">DUF2325 domain-containing protein</fullName>
    </recommendedName>
</protein>
<reference evidence="3" key="1">
    <citation type="journal article" date="2022" name="Int. J. Syst. Evol. Microbiol.">
        <title>Anaeromyxobacter oryzae sp. nov., Anaeromyxobacter diazotrophicus sp. nov. and Anaeromyxobacter paludicola sp. nov., isolated from paddy soils.</title>
        <authorList>
            <person name="Itoh H."/>
            <person name="Xu Z."/>
            <person name="Mise K."/>
            <person name="Masuda Y."/>
            <person name="Ushijima N."/>
            <person name="Hayakawa C."/>
            <person name="Shiratori Y."/>
            <person name="Senoo K."/>
        </authorList>
    </citation>
    <scope>NUCLEOTIDE SEQUENCE [LARGE SCALE GENOMIC DNA]</scope>
    <source>
        <strain evidence="3">Red630</strain>
    </source>
</reference>
<evidence type="ECO:0000313" key="3">
    <source>
        <dbReference type="Proteomes" id="UP001162734"/>
    </source>
</evidence>
<proteinExistence type="inferred from homology"/>
<name>A0ABN6NCG4_9BACT</name>
<dbReference type="RefSeq" id="WP_248343323.1">
    <property type="nucleotide sequence ID" value="NZ_AP025592.1"/>
</dbReference>
<comment type="similarity">
    <text evidence="1">Belongs to the UPF0751 family.</text>
</comment>
<evidence type="ECO:0000256" key="1">
    <source>
        <dbReference type="ARBA" id="ARBA00007189"/>
    </source>
</evidence>
<keyword evidence="3" id="KW-1185">Reference proteome</keyword>
<accession>A0ABN6NCG4</accession>